<dbReference type="AlphaFoldDB" id="A0A420E5W9"/>
<feature type="domain" description="DUF5610" evidence="2">
    <location>
        <begin position="75"/>
        <end position="165"/>
    </location>
</feature>
<name>A0A420E5W9_9ALTE</name>
<evidence type="ECO:0000313" key="4">
    <source>
        <dbReference type="Proteomes" id="UP000286482"/>
    </source>
</evidence>
<sequence length="428" mass="47546">MDKMNSIGQQYQMPSMRHQAMNSKQAEHAQPSQRGDHASLHSRPQVAQHVLFSSVQRNMISVSSGNLTPIASQIVDPKSVEPKPLFDSEEVANNVLSYVASALKKASSDGASQEKLDQLMLQARAGVDQGFADARTELEDSDMLDDEIKAGIDKSYDLIQNGLEDIADGDYSILEKNKIQQEIAASDSRSTSIELETTDGDKVSISFSQMQQFEYSQRQSEGERSFSVSMQQELNYSISIQGDLDDDELAAIQSLIEDVSKMGKSFFDGDMEKAYEQALEIGFDDEQLLGVAINMEHTQTVSASNYSNYASENESPLSSLIPNLSQFLQELDEVEQKAKPLFSDPEEAIASITSALFEQRQTMLDSIDEQSKAREDKKDDDDGDDAVVKNSNPLLEFLERIRQWRNESIEPLTASSLDSTSNNNDNDD</sequence>
<reference evidence="3 4" key="1">
    <citation type="submission" date="2018-09" db="EMBL/GenBank/DDBJ databases">
        <authorList>
            <person name="Wang Z."/>
        </authorList>
    </citation>
    <scope>NUCLEOTIDE SEQUENCE [LARGE SCALE GENOMIC DNA]</scope>
    <source>
        <strain evidence="3 4">ALS 81</strain>
    </source>
</reference>
<evidence type="ECO:0000259" key="2">
    <source>
        <dbReference type="Pfam" id="PF18433"/>
    </source>
</evidence>
<dbReference type="RefSeq" id="WP_120356523.1">
    <property type="nucleotide sequence ID" value="NZ_RAQO01000012.1"/>
</dbReference>
<evidence type="ECO:0000256" key="1">
    <source>
        <dbReference type="SAM" id="MobiDB-lite"/>
    </source>
</evidence>
<dbReference type="Pfam" id="PF18433">
    <property type="entry name" value="DUF5610"/>
    <property type="match status" value="1"/>
</dbReference>
<accession>A0A420E5W9</accession>
<feature type="region of interest" description="Disordered" evidence="1">
    <location>
        <begin position="367"/>
        <end position="392"/>
    </location>
</feature>
<feature type="region of interest" description="Disordered" evidence="1">
    <location>
        <begin position="1"/>
        <end position="45"/>
    </location>
</feature>
<protein>
    <recommendedName>
        <fullName evidence="2">DUF5610 domain-containing protein</fullName>
    </recommendedName>
</protein>
<proteinExistence type="predicted"/>
<organism evidence="3 4">
    <name type="scientific">Alginatibacterium sediminis</name>
    <dbReference type="NCBI Taxonomy" id="2164068"/>
    <lineage>
        <taxon>Bacteria</taxon>
        <taxon>Pseudomonadati</taxon>
        <taxon>Pseudomonadota</taxon>
        <taxon>Gammaproteobacteria</taxon>
        <taxon>Alteromonadales</taxon>
        <taxon>Alteromonadaceae</taxon>
        <taxon>Alginatibacterium</taxon>
    </lineage>
</organism>
<gene>
    <name evidence="3" type="ORF">DBZ36_18760</name>
</gene>
<feature type="compositionally biased region" description="Low complexity" evidence="1">
    <location>
        <begin position="415"/>
        <end position="428"/>
    </location>
</feature>
<comment type="caution">
    <text evidence="3">The sequence shown here is derived from an EMBL/GenBank/DDBJ whole genome shotgun (WGS) entry which is preliminary data.</text>
</comment>
<dbReference type="Gene3D" id="1.10.132.90">
    <property type="match status" value="1"/>
</dbReference>
<feature type="region of interest" description="Disordered" evidence="1">
    <location>
        <begin position="409"/>
        <end position="428"/>
    </location>
</feature>
<dbReference type="EMBL" id="RAQO01000012">
    <property type="protein sequence ID" value="RKF13110.1"/>
    <property type="molecule type" value="Genomic_DNA"/>
</dbReference>
<dbReference type="OrthoDB" id="7366224at2"/>
<dbReference type="Proteomes" id="UP000286482">
    <property type="component" value="Unassembled WGS sequence"/>
</dbReference>
<feature type="compositionally biased region" description="Polar residues" evidence="1">
    <location>
        <begin position="1"/>
        <end position="13"/>
    </location>
</feature>
<evidence type="ECO:0000313" key="3">
    <source>
        <dbReference type="EMBL" id="RKF13110.1"/>
    </source>
</evidence>
<dbReference type="InterPro" id="IPR041651">
    <property type="entry name" value="DUF5610"/>
</dbReference>
<keyword evidence="4" id="KW-1185">Reference proteome</keyword>